<feature type="compositionally biased region" description="Low complexity" evidence="1">
    <location>
        <begin position="221"/>
        <end position="231"/>
    </location>
</feature>
<reference evidence="2" key="2">
    <citation type="submission" date="2020-05" db="UniProtKB">
        <authorList>
            <consortium name="EnsemblMetazoa"/>
        </authorList>
    </citation>
    <scope>IDENTIFICATION</scope>
    <source>
        <strain evidence="2">A-37</strain>
    </source>
</reference>
<dbReference type="Proteomes" id="UP000075883">
    <property type="component" value="Unassembled WGS sequence"/>
</dbReference>
<reference evidence="3" key="1">
    <citation type="submission" date="2013-09" db="EMBL/GenBank/DDBJ databases">
        <title>The Genome Sequence of Anopheles culicifacies species A.</title>
        <authorList>
            <consortium name="The Broad Institute Genomics Platform"/>
            <person name="Neafsey D.E."/>
            <person name="Besansky N."/>
            <person name="Howell P."/>
            <person name="Walton C."/>
            <person name="Young S.K."/>
            <person name="Zeng Q."/>
            <person name="Gargeya S."/>
            <person name="Fitzgerald M."/>
            <person name="Haas B."/>
            <person name="Abouelleil A."/>
            <person name="Allen A.W."/>
            <person name="Alvarado L."/>
            <person name="Arachchi H.M."/>
            <person name="Berlin A.M."/>
            <person name="Chapman S.B."/>
            <person name="Gainer-Dewar J."/>
            <person name="Goldberg J."/>
            <person name="Griggs A."/>
            <person name="Gujja S."/>
            <person name="Hansen M."/>
            <person name="Howarth C."/>
            <person name="Imamovic A."/>
            <person name="Ireland A."/>
            <person name="Larimer J."/>
            <person name="McCowan C."/>
            <person name="Murphy C."/>
            <person name="Pearson M."/>
            <person name="Poon T.W."/>
            <person name="Priest M."/>
            <person name="Roberts A."/>
            <person name="Saif S."/>
            <person name="Shea T."/>
            <person name="Sisk P."/>
            <person name="Sykes S."/>
            <person name="Wortman J."/>
            <person name="Nusbaum C."/>
            <person name="Birren B."/>
        </authorList>
    </citation>
    <scope>NUCLEOTIDE SEQUENCE [LARGE SCALE GENOMIC DNA]</scope>
    <source>
        <strain evidence="3">A-37</strain>
    </source>
</reference>
<dbReference type="STRING" id="139723.A0A182LXP3"/>
<dbReference type="VEuPathDB" id="VectorBase:ACUA004444"/>
<feature type="compositionally biased region" description="Basic and acidic residues" evidence="1">
    <location>
        <begin position="232"/>
        <end position="244"/>
    </location>
</feature>
<feature type="region of interest" description="Disordered" evidence="1">
    <location>
        <begin position="152"/>
        <end position="252"/>
    </location>
</feature>
<dbReference type="AlphaFoldDB" id="A0A182LXP3"/>
<dbReference type="EMBL" id="AXCM01002368">
    <property type="status" value="NOT_ANNOTATED_CDS"/>
    <property type="molecule type" value="Genomic_DNA"/>
</dbReference>
<evidence type="ECO:0000256" key="1">
    <source>
        <dbReference type="SAM" id="MobiDB-lite"/>
    </source>
</evidence>
<evidence type="ECO:0000313" key="3">
    <source>
        <dbReference type="Proteomes" id="UP000075883"/>
    </source>
</evidence>
<protein>
    <submittedName>
        <fullName evidence="2">Uncharacterized protein</fullName>
    </submittedName>
</protein>
<dbReference type="EnsemblMetazoa" id="ACUA004444-RA">
    <property type="protein sequence ID" value="ACUA004444-PA"/>
    <property type="gene ID" value="ACUA004444"/>
</dbReference>
<name>A0A182LXP3_9DIPT</name>
<feature type="region of interest" description="Disordered" evidence="1">
    <location>
        <begin position="650"/>
        <end position="697"/>
    </location>
</feature>
<feature type="compositionally biased region" description="Basic residues" evidence="1">
    <location>
        <begin position="185"/>
        <end position="220"/>
    </location>
</feature>
<feature type="region of interest" description="Disordered" evidence="1">
    <location>
        <begin position="321"/>
        <end position="354"/>
    </location>
</feature>
<keyword evidence="3" id="KW-1185">Reference proteome</keyword>
<organism evidence="2 3">
    <name type="scientific">Anopheles culicifacies</name>
    <dbReference type="NCBI Taxonomy" id="139723"/>
    <lineage>
        <taxon>Eukaryota</taxon>
        <taxon>Metazoa</taxon>
        <taxon>Ecdysozoa</taxon>
        <taxon>Arthropoda</taxon>
        <taxon>Hexapoda</taxon>
        <taxon>Insecta</taxon>
        <taxon>Pterygota</taxon>
        <taxon>Neoptera</taxon>
        <taxon>Endopterygota</taxon>
        <taxon>Diptera</taxon>
        <taxon>Nematocera</taxon>
        <taxon>Culicoidea</taxon>
        <taxon>Culicidae</taxon>
        <taxon>Anophelinae</taxon>
        <taxon>Anopheles</taxon>
        <taxon>culicifacies species complex</taxon>
    </lineage>
</organism>
<accession>A0A182LXP3</accession>
<sequence length="736" mass="82524">MAANHSANISVDDGIPMDFLAEMHVAMDCLPVDEEKANRILAEKLRKEQHERNAERVRQFNNAWNIQPIVCEEATLKRTLPHHSASSSGPLGMIPTRDPRIVARSTQSLLEDRSTYTGIAPGGLQPDDGHQLDAAIHERALARLHALSRHENNELGALQEEDETRRTERSRVPPTAQHSRDAGRTRSRGRRSRRHSRTPSRSPSHRRRRKHTRSRSRHRSPSYSRSRSSSRSSEHSHGTVDSRGRSSRKNNVDPATMLQSMMAMTMQMFNQAGTLLNGQNNPMTLPNRVSTFAPGDSLPGMMPEHGSLLTPAAFRSMFANQTNSRATSQSEEPTNISSDLSTINVDDEEEPNQPKYDVSTELFLEGKLSFTDFLSMKPSARSDQIAPVDPKVPKRIQEAISVLEQQDTNKQSARFLYVPPTFYEDTTKEEHQRSPLIWNNQNVLFPLTSQAKETKQCQPFRNVNAKLKELIAKLGLDEGIVSQQLEKVMMRGTVEKSGKNQSTITSDSSFRIEAITAMSPKPGVGKVRHLIDRTVQTDGYACMQCVARNNKTFISAATQTLPPVMRINSEAQTNGPPLSAPNVISLDGLNAKQIETIDAIVRFIRVRQVAGSIESVQYALRDDRVTAPGMTPAIQHNAQRLLSQVKSDMQRSDNFGGNSHNAQYGNFQQPHSSSQTVQSYDPQRDQSFRHPGSGITRTFRTTTTTMAEQIIPAGHESYPVMSKKMKKKMKFQQRRW</sequence>
<evidence type="ECO:0000313" key="2">
    <source>
        <dbReference type="EnsemblMetazoa" id="ACUA004444-PA"/>
    </source>
</evidence>
<feature type="compositionally biased region" description="Polar residues" evidence="1">
    <location>
        <begin position="650"/>
        <end position="681"/>
    </location>
</feature>
<feature type="compositionally biased region" description="Polar residues" evidence="1">
    <location>
        <begin position="321"/>
        <end position="344"/>
    </location>
</feature>
<proteinExistence type="predicted"/>